<comment type="caution">
    <text evidence="2">The sequence shown here is derived from an EMBL/GenBank/DDBJ whole genome shotgun (WGS) entry which is preliminary data.</text>
</comment>
<keyword evidence="3" id="KW-1185">Reference proteome</keyword>
<accession>A0A0R0CSB8</accession>
<dbReference type="AlphaFoldDB" id="A0A0R0CSB8"/>
<evidence type="ECO:0000313" key="3">
    <source>
        <dbReference type="Proteomes" id="UP000052052"/>
    </source>
</evidence>
<reference evidence="2 3" key="1">
    <citation type="submission" date="2015-05" db="EMBL/GenBank/DDBJ databases">
        <title>Genome sequencing and analysis of members of genus Stenotrophomonas.</title>
        <authorList>
            <person name="Patil P.P."/>
            <person name="Midha S."/>
            <person name="Patil P.B."/>
        </authorList>
    </citation>
    <scope>NUCLEOTIDE SEQUENCE [LARGE SCALE GENOMIC DNA]</scope>
    <source>
        <strain evidence="2 3">DSM 21858</strain>
    </source>
</reference>
<proteinExistence type="predicted"/>
<name>A0A0R0CSB8_9GAMM</name>
<organism evidence="2 3">
    <name type="scientific">Pseudoxanthomonas dokdonensis</name>
    <dbReference type="NCBI Taxonomy" id="344882"/>
    <lineage>
        <taxon>Bacteria</taxon>
        <taxon>Pseudomonadati</taxon>
        <taxon>Pseudomonadota</taxon>
        <taxon>Gammaproteobacteria</taxon>
        <taxon>Lysobacterales</taxon>
        <taxon>Lysobacteraceae</taxon>
        <taxon>Pseudoxanthomonas</taxon>
    </lineage>
</organism>
<protein>
    <submittedName>
        <fullName evidence="2">Uncharacterized protein</fullName>
    </submittedName>
</protein>
<dbReference type="PATRIC" id="fig|344882.3.peg.350"/>
<feature type="region of interest" description="Disordered" evidence="1">
    <location>
        <begin position="64"/>
        <end position="88"/>
    </location>
</feature>
<gene>
    <name evidence="2" type="ORF">ABB29_09910</name>
</gene>
<evidence type="ECO:0000256" key="1">
    <source>
        <dbReference type="SAM" id="MobiDB-lite"/>
    </source>
</evidence>
<dbReference type="Proteomes" id="UP000052052">
    <property type="component" value="Unassembled WGS sequence"/>
</dbReference>
<dbReference type="STRING" id="344882.ABB29_09910"/>
<sequence>MSNAIRFLETLGQNPTLAALPANEIEALMATMALADDQRRALLAADAGALNQALNGRQLMMAIQHGGNEEDENAPMESPVRQDDDEEE</sequence>
<evidence type="ECO:0000313" key="2">
    <source>
        <dbReference type="EMBL" id="KRG68798.1"/>
    </source>
</evidence>
<dbReference type="EMBL" id="LDJL01000011">
    <property type="protein sequence ID" value="KRG68798.1"/>
    <property type="molecule type" value="Genomic_DNA"/>
</dbReference>
<dbReference type="RefSeq" id="WP_057658612.1">
    <property type="nucleotide sequence ID" value="NZ_LDJL01000011.1"/>
</dbReference>